<dbReference type="RefSeq" id="WP_109460745.1">
    <property type="nucleotide sequence ID" value="NZ_QFBC01000013.1"/>
</dbReference>
<dbReference type="EMBL" id="QFBC01000013">
    <property type="protein sequence ID" value="PWE53949.1"/>
    <property type="molecule type" value="Genomic_DNA"/>
</dbReference>
<organism evidence="1 2">
    <name type="scientific">Metarhizobium album</name>
    <dbReference type="NCBI Taxonomy" id="2182425"/>
    <lineage>
        <taxon>Bacteria</taxon>
        <taxon>Pseudomonadati</taxon>
        <taxon>Pseudomonadota</taxon>
        <taxon>Alphaproteobacteria</taxon>
        <taxon>Hyphomicrobiales</taxon>
        <taxon>Rhizobiaceae</taxon>
        <taxon>Metarhizobium</taxon>
    </lineage>
</organism>
<name>A0A2U2DKW5_9HYPH</name>
<comment type="caution">
    <text evidence="1">The sequence shown here is derived from an EMBL/GenBank/DDBJ whole genome shotgun (WGS) entry which is preliminary data.</text>
</comment>
<protein>
    <submittedName>
        <fullName evidence="1">Uncharacterized protein</fullName>
    </submittedName>
</protein>
<dbReference type="OrthoDB" id="8421262at2"/>
<dbReference type="Proteomes" id="UP000245252">
    <property type="component" value="Unassembled WGS sequence"/>
</dbReference>
<reference evidence="1 2" key="1">
    <citation type="submission" date="2018-05" db="EMBL/GenBank/DDBJ databases">
        <title>The draft genome of strain NS-104.</title>
        <authorList>
            <person name="Hang P."/>
            <person name="Jiang J."/>
        </authorList>
    </citation>
    <scope>NUCLEOTIDE SEQUENCE [LARGE SCALE GENOMIC DNA]</scope>
    <source>
        <strain evidence="1 2">NS-104</strain>
    </source>
</reference>
<keyword evidence="2" id="KW-1185">Reference proteome</keyword>
<gene>
    <name evidence="1" type="ORF">DEM27_23855</name>
</gene>
<dbReference type="AlphaFoldDB" id="A0A2U2DKW5"/>
<proteinExistence type="predicted"/>
<accession>A0A2U2DKW5</accession>
<evidence type="ECO:0000313" key="2">
    <source>
        <dbReference type="Proteomes" id="UP000245252"/>
    </source>
</evidence>
<sequence length="84" mass="9352">MTNDIIFAKRRLRGPQYSLEEFAEAYNLPEPEATRLFKLSGPSRVDLDMLMRVKALKAASPSQPVFQRLDWVEALGPTASAGAD</sequence>
<evidence type="ECO:0000313" key="1">
    <source>
        <dbReference type="EMBL" id="PWE53949.1"/>
    </source>
</evidence>